<organism evidence="7 8">
    <name type="scientific">Absidia repens</name>
    <dbReference type="NCBI Taxonomy" id="90262"/>
    <lineage>
        <taxon>Eukaryota</taxon>
        <taxon>Fungi</taxon>
        <taxon>Fungi incertae sedis</taxon>
        <taxon>Mucoromycota</taxon>
        <taxon>Mucoromycotina</taxon>
        <taxon>Mucoromycetes</taxon>
        <taxon>Mucorales</taxon>
        <taxon>Cunninghamellaceae</taxon>
        <taxon>Absidia</taxon>
    </lineage>
</organism>
<protein>
    <submittedName>
        <fullName evidence="7">Cytochrome P450</fullName>
    </submittedName>
</protein>
<keyword evidence="4 5" id="KW-0408">Iron</keyword>
<name>A0A1X2IAK0_9FUNG</name>
<dbReference type="PRINTS" id="PR00385">
    <property type="entry name" value="P450"/>
</dbReference>
<dbReference type="SUPFAM" id="SSF48264">
    <property type="entry name" value="Cytochrome P450"/>
    <property type="match status" value="1"/>
</dbReference>
<comment type="cofactor">
    <cofactor evidence="1 5">
        <name>heme</name>
        <dbReference type="ChEBI" id="CHEBI:30413"/>
    </cofactor>
</comment>
<keyword evidence="8" id="KW-1185">Reference proteome</keyword>
<evidence type="ECO:0000256" key="1">
    <source>
        <dbReference type="ARBA" id="ARBA00001971"/>
    </source>
</evidence>
<evidence type="ECO:0000256" key="6">
    <source>
        <dbReference type="RuleBase" id="RU000461"/>
    </source>
</evidence>
<dbReference type="GO" id="GO:0020037">
    <property type="term" value="F:heme binding"/>
    <property type="evidence" value="ECO:0007669"/>
    <property type="project" value="InterPro"/>
</dbReference>
<dbReference type="InterPro" id="IPR017972">
    <property type="entry name" value="Cyt_P450_CS"/>
</dbReference>
<dbReference type="InterPro" id="IPR050121">
    <property type="entry name" value="Cytochrome_P450_monoxygenase"/>
</dbReference>
<accession>A0A1X2IAK0</accession>
<dbReference type="PANTHER" id="PTHR24305">
    <property type="entry name" value="CYTOCHROME P450"/>
    <property type="match status" value="1"/>
</dbReference>
<keyword evidence="3 5" id="KW-0479">Metal-binding</keyword>
<dbReference type="GO" id="GO:0016705">
    <property type="term" value="F:oxidoreductase activity, acting on paired donors, with incorporation or reduction of molecular oxygen"/>
    <property type="evidence" value="ECO:0007669"/>
    <property type="project" value="InterPro"/>
</dbReference>
<sequence length="514" mass="58911">MNIYNRAETWYYDHALPHLEKDPLKKIGSAIAITWISYKISTKIYDACFGPLCDIPGPFYAKFFAIPRAFTDNPRGTSYRRMKALHDQYGTIVKINPSTIAISDKDWIKEILVKDDLPKGPNYGFLQGSGNQTLFNTRDKIFHKQRRRVVSPAFAVKYLNSLETFMDSCTEAFINRIDKDIENTRDSSNGFGTVDIWMLLGSLALDIIGSTAFGESFNMVESNDHFIPVAITRGMRFAPKLVLYPFLGKLVKLFRLNRDPRFDKFMRALIIKRLENDQRRDDILQILIDTQLASHQEDRLTVDAIIAEVVLFLIAGSETTSNTTGFALIELLRHTEKLNKLQEEIDNVPMENGRTLHTHDQLKHLPYLNAVINETMRLNTIASNGLQRITDSDLILGGKIFIPKNTVVICSLNHAQRNPSYWPNPEEFLPERWLDDAQVKPCLDAFYPFSAGSRNCIGKQFALQEMRITLATLISRYEFRAIPEELEAAKDIRQFITLTVEKNSFKVLIKQRMT</sequence>
<gene>
    <name evidence="7" type="ORF">BCR42DRAFT_419920</name>
</gene>
<dbReference type="Proteomes" id="UP000193560">
    <property type="component" value="Unassembled WGS sequence"/>
</dbReference>
<reference evidence="7 8" key="1">
    <citation type="submission" date="2016-07" db="EMBL/GenBank/DDBJ databases">
        <title>Pervasive Adenine N6-methylation of Active Genes in Fungi.</title>
        <authorList>
            <consortium name="DOE Joint Genome Institute"/>
            <person name="Mondo S.J."/>
            <person name="Dannebaum R.O."/>
            <person name="Kuo R.C."/>
            <person name="Labutti K."/>
            <person name="Haridas S."/>
            <person name="Kuo A."/>
            <person name="Salamov A."/>
            <person name="Ahrendt S.R."/>
            <person name="Lipzen A."/>
            <person name="Sullivan W."/>
            <person name="Andreopoulos W.B."/>
            <person name="Clum A."/>
            <person name="Lindquist E."/>
            <person name="Daum C."/>
            <person name="Ramamoorthy G.K."/>
            <person name="Gryganskyi A."/>
            <person name="Culley D."/>
            <person name="Magnuson J.K."/>
            <person name="James T.Y."/>
            <person name="O'Malley M.A."/>
            <person name="Stajich J.E."/>
            <person name="Spatafora J.W."/>
            <person name="Visel A."/>
            <person name="Grigoriev I.V."/>
        </authorList>
    </citation>
    <scope>NUCLEOTIDE SEQUENCE [LARGE SCALE GENOMIC DNA]</scope>
    <source>
        <strain evidence="7 8">NRRL 1336</strain>
    </source>
</reference>
<keyword evidence="6" id="KW-0503">Monooxygenase</keyword>
<comment type="caution">
    <text evidence="7">The sequence shown here is derived from an EMBL/GenBank/DDBJ whole genome shotgun (WGS) entry which is preliminary data.</text>
</comment>
<dbReference type="EMBL" id="MCGE01000018">
    <property type="protein sequence ID" value="ORZ12764.1"/>
    <property type="molecule type" value="Genomic_DNA"/>
</dbReference>
<evidence type="ECO:0000256" key="4">
    <source>
        <dbReference type="ARBA" id="ARBA00023004"/>
    </source>
</evidence>
<feature type="binding site" description="axial binding residue" evidence="5">
    <location>
        <position position="456"/>
    </location>
    <ligand>
        <name>heme</name>
        <dbReference type="ChEBI" id="CHEBI:30413"/>
    </ligand>
    <ligandPart>
        <name>Fe</name>
        <dbReference type="ChEBI" id="CHEBI:18248"/>
    </ligandPart>
</feature>
<evidence type="ECO:0000256" key="2">
    <source>
        <dbReference type="ARBA" id="ARBA00010617"/>
    </source>
</evidence>
<dbReference type="PRINTS" id="PR00463">
    <property type="entry name" value="EP450I"/>
</dbReference>
<dbReference type="AlphaFoldDB" id="A0A1X2IAK0"/>
<dbReference type="PANTHER" id="PTHR24305:SF166">
    <property type="entry name" value="CYTOCHROME P450 12A4, MITOCHONDRIAL-RELATED"/>
    <property type="match status" value="1"/>
</dbReference>
<dbReference type="GO" id="GO:0004497">
    <property type="term" value="F:monooxygenase activity"/>
    <property type="evidence" value="ECO:0007669"/>
    <property type="project" value="UniProtKB-KW"/>
</dbReference>
<evidence type="ECO:0000256" key="5">
    <source>
        <dbReference type="PIRSR" id="PIRSR602401-1"/>
    </source>
</evidence>
<dbReference type="InterPro" id="IPR036396">
    <property type="entry name" value="Cyt_P450_sf"/>
</dbReference>
<comment type="similarity">
    <text evidence="2 6">Belongs to the cytochrome P450 family.</text>
</comment>
<evidence type="ECO:0000313" key="7">
    <source>
        <dbReference type="EMBL" id="ORZ12764.1"/>
    </source>
</evidence>
<dbReference type="InterPro" id="IPR001128">
    <property type="entry name" value="Cyt_P450"/>
</dbReference>
<dbReference type="GO" id="GO:0005506">
    <property type="term" value="F:iron ion binding"/>
    <property type="evidence" value="ECO:0007669"/>
    <property type="project" value="InterPro"/>
</dbReference>
<dbReference type="Pfam" id="PF00067">
    <property type="entry name" value="p450"/>
    <property type="match status" value="1"/>
</dbReference>
<dbReference type="OrthoDB" id="1470350at2759"/>
<proteinExistence type="inferred from homology"/>
<evidence type="ECO:0000256" key="3">
    <source>
        <dbReference type="ARBA" id="ARBA00022723"/>
    </source>
</evidence>
<dbReference type="PROSITE" id="PS00086">
    <property type="entry name" value="CYTOCHROME_P450"/>
    <property type="match status" value="1"/>
</dbReference>
<dbReference type="Gene3D" id="1.10.630.10">
    <property type="entry name" value="Cytochrome P450"/>
    <property type="match status" value="1"/>
</dbReference>
<keyword evidence="6" id="KW-0560">Oxidoreductase</keyword>
<keyword evidence="5 6" id="KW-0349">Heme</keyword>
<evidence type="ECO:0000313" key="8">
    <source>
        <dbReference type="Proteomes" id="UP000193560"/>
    </source>
</evidence>
<dbReference type="STRING" id="90262.A0A1X2IAK0"/>
<dbReference type="InterPro" id="IPR002401">
    <property type="entry name" value="Cyt_P450_E_grp-I"/>
</dbReference>